<protein>
    <submittedName>
        <fullName evidence="1">Uncharacterized protein</fullName>
    </submittedName>
</protein>
<sequence>MLDWFAELKRKAKARSGRCFLIIVIQEAGVRRLLDSSRGLQAEEIESYVVDPASIATGDDEA</sequence>
<dbReference type="EMBL" id="JBEPMY010000035">
    <property type="protein sequence ID" value="MET3758721.1"/>
    <property type="molecule type" value="Genomic_DNA"/>
</dbReference>
<keyword evidence="2" id="KW-1185">Reference proteome</keyword>
<comment type="caution">
    <text evidence="1">The sequence shown here is derived from an EMBL/GenBank/DDBJ whole genome shotgun (WGS) entry which is preliminary data.</text>
</comment>
<evidence type="ECO:0000313" key="1">
    <source>
        <dbReference type="EMBL" id="MET3758721.1"/>
    </source>
</evidence>
<gene>
    <name evidence="1" type="ORF">ABID08_006105</name>
</gene>
<organism evidence="1 2">
    <name type="scientific">Rhizobium binae</name>
    <dbReference type="NCBI Taxonomy" id="1138190"/>
    <lineage>
        <taxon>Bacteria</taxon>
        <taxon>Pseudomonadati</taxon>
        <taxon>Pseudomonadota</taxon>
        <taxon>Alphaproteobacteria</taxon>
        <taxon>Hyphomicrobiales</taxon>
        <taxon>Rhizobiaceae</taxon>
        <taxon>Rhizobium/Agrobacterium group</taxon>
        <taxon>Rhizobium</taxon>
    </lineage>
</organism>
<reference evidence="1 2" key="1">
    <citation type="submission" date="2024-06" db="EMBL/GenBank/DDBJ databases">
        <title>Genomic Encyclopedia of Type Strains, Phase IV (KMG-IV): sequencing the most valuable type-strain genomes for metagenomic binning, comparative biology and taxonomic classification.</title>
        <authorList>
            <person name="Goeker M."/>
        </authorList>
    </citation>
    <scope>NUCLEOTIDE SEQUENCE [LARGE SCALE GENOMIC DNA]</scope>
    <source>
        <strain evidence="1 2">DSM 29288</strain>
    </source>
</reference>
<dbReference type="Proteomes" id="UP001549077">
    <property type="component" value="Unassembled WGS sequence"/>
</dbReference>
<name>A0ABV2MQH7_9HYPH</name>
<accession>A0ABV2MQH7</accession>
<proteinExistence type="predicted"/>
<evidence type="ECO:0000313" key="2">
    <source>
        <dbReference type="Proteomes" id="UP001549077"/>
    </source>
</evidence>